<accession>A0AA39LM26</accession>
<feature type="coiled-coil region" evidence="1">
    <location>
        <begin position="58"/>
        <end position="85"/>
    </location>
</feature>
<sequence>MAPAAPYKAQITKHEKKSEEFIARMEEILQDDLSFPREDSELDNYLTEQGRRLSDADVRRLETAAQGMKDKLAKLEAISEQAEDESIESYTETALDFIMRVEELVADAKWHIDQVKQRREELETGRQQLNATIRKVLGLQWSTSTDKIVLECAMELDDIITKRSVLKTHAKVFDPLGFLTPLTVKSKLFIQGLWPKNYGWDEQLSTDDRAVWKKVINAISGFRREIPRGICAIADKATLITFSDASGMAQAACAYLKCSDGPTHLIMSRSKVIGKFKEGTMPKLELDSFMIAIRMAKTICDESKLKCDIKRIVMFSDSKIALSWIKAEEAPHRAGAMRSVMLTPNMETIASDTDEDDYRPAHERHRFQSRNQAFDALRKSTNIVEQFWKKWSELYLINLRDYYALRQGKTTNREPEQGEIVLLIEDDLPRNAWMLGLIEAVIRGKDDSKMKLLTLVENLQRRRKGDGNEDGEEKS</sequence>
<dbReference type="InterPro" id="IPR008042">
    <property type="entry name" value="Retrotrans_Pao"/>
</dbReference>
<keyword evidence="1" id="KW-0175">Coiled coil</keyword>
<feature type="domain" description="DUF5641" evidence="2">
    <location>
        <begin position="379"/>
        <end position="448"/>
    </location>
</feature>
<reference evidence="3" key="1">
    <citation type="submission" date="2023-06" db="EMBL/GenBank/DDBJ databases">
        <title>Genomic analysis of the entomopathogenic nematode Steinernema hermaphroditum.</title>
        <authorList>
            <person name="Schwarz E.M."/>
            <person name="Heppert J.K."/>
            <person name="Baniya A."/>
            <person name="Schwartz H.T."/>
            <person name="Tan C.-H."/>
            <person name="Antoshechkin I."/>
            <person name="Sternberg P.W."/>
            <person name="Goodrich-Blair H."/>
            <person name="Dillman A.R."/>
        </authorList>
    </citation>
    <scope>NUCLEOTIDE SEQUENCE</scope>
    <source>
        <strain evidence="3">PS9179</strain>
        <tissue evidence="3">Whole animal</tissue>
    </source>
</reference>
<dbReference type="AlphaFoldDB" id="A0AA39LM26"/>
<dbReference type="InterPro" id="IPR040676">
    <property type="entry name" value="DUF5641"/>
</dbReference>
<dbReference type="Pfam" id="PF18701">
    <property type="entry name" value="DUF5641"/>
    <property type="match status" value="1"/>
</dbReference>
<dbReference type="Pfam" id="PF05380">
    <property type="entry name" value="Peptidase_A17"/>
    <property type="match status" value="1"/>
</dbReference>
<name>A0AA39LM26_9BILA</name>
<dbReference type="Proteomes" id="UP001175271">
    <property type="component" value="Unassembled WGS sequence"/>
</dbReference>
<comment type="caution">
    <text evidence="3">The sequence shown here is derived from an EMBL/GenBank/DDBJ whole genome shotgun (WGS) entry which is preliminary data.</text>
</comment>
<dbReference type="PANTHER" id="PTHR47331:SF8">
    <property type="match status" value="1"/>
</dbReference>
<organism evidence="3 4">
    <name type="scientific">Steinernema hermaphroditum</name>
    <dbReference type="NCBI Taxonomy" id="289476"/>
    <lineage>
        <taxon>Eukaryota</taxon>
        <taxon>Metazoa</taxon>
        <taxon>Ecdysozoa</taxon>
        <taxon>Nematoda</taxon>
        <taxon>Chromadorea</taxon>
        <taxon>Rhabditida</taxon>
        <taxon>Tylenchina</taxon>
        <taxon>Panagrolaimomorpha</taxon>
        <taxon>Strongyloidoidea</taxon>
        <taxon>Steinernematidae</taxon>
        <taxon>Steinernema</taxon>
    </lineage>
</organism>
<keyword evidence="4" id="KW-1185">Reference proteome</keyword>
<gene>
    <name evidence="3" type="ORF">QR680_016207</name>
</gene>
<protein>
    <recommendedName>
        <fullName evidence="2">DUF5641 domain-containing protein</fullName>
    </recommendedName>
</protein>
<dbReference type="EMBL" id="JAUCMV010000004">
    <property type="protein sequence ID" value="KAK0402213.1"/>
    <property type="molecule type" value="Genomic_DNA"/>
</dbReference>
<dbReference type="PANTHER" id="PTHR47331">
    <property type="entry name" value="PHD-TYPE DOMAIN-CONTAINING PROTEIN"/>
    <property type="match status" value="1"/>
</dbReference>
<evidence type="ECO:0000313" key="4">
    <source>
        <dbReference type="Proteomes" id="UP001175271"/>
    </source>
</evidence>
<evidence type="ECO:0000259" key="2">
    <source>
        <dbReference type="Pfam" id="PF18701"/>
    </source>
</evidence>
<evidence type="ECO:0000256" key="1">
    <source>
        <dbReference type="SAM" id="Coils"/>
    </source>
</evidence>
<evidence type="ECO:0000313" key="3">
    <source>
        <dbReference type="EMBL" id="KAK0402213.1"/>
    </source>
</evidence>
<proteinExistence type="predicted"/>